<dbReference type="Gene3D" id="3.10.100.10">
    <property type="entry name" value="Mannose-Binding Protein A, subunit A"/>
    <property type="match status" value="1"/>
</dbReference>
<dbReference type="Pfam" id="PF00193">
    <property type="entry name" value="Xlink"/>
    <property type="match status" value="1"/>
</dbReference>
<dbReference type="GO" id="GO:0007155">
    <property type="term" value="P:cell adhesion"/>
    <property type="evidence" value="ECO:0007669"/>
    <property type="project" value="InterPro"/>
</dbReference>
<evidence type="ECO:0000256" key="2">
    <source>
        <dbReference type="SAM" id="MobiDB-lite"/>
    </source>
</evidence>
<keyword evidence="1" id="KW-1015">Disulfide bond</keyword>
<evidence type="ECO:0000256" key="1">
    <source>
        <dbReference type="ARBA" id="ARBA00023157"/>
    </source>
</evidence>
<feature type="domain" description="Link" evidence="4">
    <location>
        <begin position="149"/>
        <end position="255"/>
    </location>
</feature>
<evidence type="ECO:0000313" key="5">
    <source>
        <dbReference type="EMBL" id="QHT12778.1"/>
    </source>
</evidence>
<feature type="compositionally biased region" description="Low complexity" evidence="2">
    <location>
        <begin position="119"/>
        <end position="134"/>
    </location>
</feature>
<organism evidence="5">
    <name type="scientific">viral metagenome</name>
    <dbReference type="NCBI Taxonomy" id="1070528"/>
    <lineage>
        <taxon>unclassified sequences</taxon>
        <taxon>metagenomes</taxon>
        <taxon>organismal metagenomes</taxon>
    </lineage>
</organism>
<keyword evidence="3" id="KW-0472">Membrane</keyword>
<dbReference type="SMART" id="SM00445">
    <property type="entry name" value="LINK"/>
    <property type="match status" value="1"/>
</dbReference>
<evidence type="ECO:0000259" key="4">
    <source>
        <dbReference type="PROSITE" id="PS50963"/>
    </source>
</evidence>
<protein>
    <recommendedName>
        <fullName evidence="4">Link domain-containing protein</fullName>
    </recommendedName>
</protein>
<dbReference type="InterPro" id="IPR000538">
    <property type="entry name" value="Link_dom"/>
</dbReference>
<dbReference type="InterPro" id="IPR016186">
    <property type="entry name" value="C-type_lectin-like/link_sf"/>
</dbReference>
<dbReference type="PROSITE" id="PS50963">
    <property type="entry name" value="LINK_2"/>
    <property type="match status" value="1"/>
</dbReference>
<sequence>MEVNTITTTDPLNMYNYINNVGLNPFVFIIVILIIIGYLVIFSSLGNNEQQFNSVSNASNGNGYGYGQGILGVLVIIILVLLILINGLQYFFKVDISAYLKNLFTDKPGVDIVLNKNSKASSDSSNLQSSTNSHGSKDIQNNNEHHIPSVIETKIRKQVFNVPGNSYKYDDAKAICNAYGADLATYQQVESAYKNGAEWCNYGWSDGQMALFPTQQQTFDNLQKIKGHEHDCGRPGINGGYMANPQLKFGVNCYGIKPKITQDEEEMMKIASPYPKTMQEIDFQKKVDYWKNKVNEIMLSPFNYNMWGQA</sequence>
<keyword evidence="3" id="KW-0812">Transmembrane</keyword>
<dbReference type="InterPro" id="IPR016187">
    <property type="entry name" value="CTDL_fold"/>
</dbReference>
<dbReference type="GO" id="GO:0005540">
    <property type="term" value="F:hyaluronic acid binding"/>
    <property type="evidence" value="ECO:0007669"/>
    <property type="project" value="InterPro"/>
</dbReference>
<dbReference type="EMBL" id="MN739550">
    <property type="protein sequence ID" value="QHT12778.1"/>
    <property type="molecule type" value="Genomic_DNA"/>
</dbReference>
<reference evidence="5" key="1">
    <citation type="journal article" date="2020" name="Nature">
        <title>Giant virus diversity and host interactions through global metagenomics.</title>
        <authorList>
            <person name="Schulz F."/>
            <person name="Roux S."/>
            <person name="Paez-Espino D."/>
            <person name="Jungbluth S."/>
            <person name="Walsh D.A."/>
            <person name="Denef V.J."/>
            <person name="McMahon K.D."/>
            <person name="Konstantinidis K.T."/>
            <person name="Eloe-Fadrosh E.A."/>
            <person name="Kyrpides N.C."/>
            <person name="Woyke T."/>
        </authorList>
    </citation>
    <scope>NUCLEOTIDE SEQUENCE</scope>
    <source>
        <strain evidence="5">GVMAG-M-3300023174-130</strain>
    </source>
</reference>
<dbReference type="SUPFAM" id="SSF56436">
    <property type="entry name" value="C-type lectin-like"/>
    <property type="match status" value="1"/>
</dbReference>
<feature type="transmembrane region" description="Helical" evidence="3">
    <location>
        <begin position="65"/>
        <end position="85"/>
    </location>
</feature>
<dbReference type="AlphaFoldDB" id="A0A6C0D7M8"/>
<feature type="region of interest" description="Disordered" evidence="2">
    <location>
        <begin position="119"/>
        <end position="143"/>
    </location>
</feature>
<feature type="transmembrane region" description="Helical" evidence="3">
    <location>
        <begin position="21"/>
        <end position="45"/>
    </location>
</feature>
<accession>A0A6C0D7M8</accession>
<keyword evidence="3" id="KW-1133">Transmembrane helix</keyword>
<evidence type="ECO:0000256" key="3">
    <source>
        <dbReference type="SAM" id="Phobius"/>
    </source>
</evidence>
<name>A0A6C0D7M8_9ZZZZ</name>
<proteinExistence type="predicted"/>